<keyword evidence="1" id="KW-0732">Signal</keyword>
<dbReference type="EMBL" id="OY660866">
    <property type="protein sequence ID" value="CAJ1053704.1"/>
    <property type="molecule type" value="Genomic_DNA"/>
</dbReference>
<name>A0AAV1EY84_XYRNO</name>
<reference evidence="2" key="1">
    <citation type="submission" date="2023-08" db="EMBL/GenBank/DDBJ databases">
        <authorList>
            <person name="Alioto T."/>
            <person name="Alioto T."/>
            <person name="Gomez Garrido J."/>
        </authorList>
    </citation>
    <scope>NUCLEOTIDE SEQUENCE</scope>
</reference>
<protein>
    <recommendedName>
        <fullName evidence="4">Secreted protein</fullName>
    </recommendedName>
</protein>
<keyword evidence="3" id="KW-1185">Reference proteome</keyword>
<feature type="chain" id="PRO_5043785185" description="Secreted protein" evidence="1">
    <location>
        <begin position="22"/>
        <end position="75"/>
    </location>
</feature>
<dbReference type="AlphaFoldDB" id="A0AAV1EY84"/>
<accession>A0AAV1EY84</accession>
<evidence type="ECO:0000313" key="3">
    <source>
        <dbReference type="Proteomes" id="UP001178508"/>
    </source>
</evidence>
<evidence type="ECO:0008006" key="4">
    <source>
        <dbReference type="Google" id="ProtNLM"/>
    </source>
</evidence>
<evidence type="ECO:0000256" key="1">
    <source>
        <dbReference type="SAM" id="SignalP"/>
    </source>
</evidence>
<feature type="signal peptide" evidence="1">
    <location>
        <begin position="1"/>
        <end position="21"/>
    </location>
</feature>
<proteinExistence type="predicted"/>
<organism evidence="2 3">
    <name type="scientific">Xyrichtys novacula</name>
    <name type="common">Pearly razorfish</name>
    <name type="synonym">Hemipteronotus novacula</name>
    <dbReference type="NCBI Taxonomy" id="13765"/>
    <lineage>
        <taxon>Eukaryota</taxon>
        <taxon>Metazoa</taxon>
        <taxon>Chordata</taxon>
        <taxon>Craniata</taxon>
        <taxon>Vertebrata</taxon>
        <taxon>Euteleostomi</taxon>
        <taxon>Actinopterygii</taxon>
        <taxon>Neopterygii</taxon>
        <taxon>Teleostei</taxon>
        <taxon>Neoteleostei</taxon>
        <taxon>Acanthomorphata</taxon>
        <taxon>Eupercaria</taxon>
        <taxon>Labriformes</taxon>
        <taxon>Labridae</taxon>
        <taxon>Xyrichtys</taxon>
    </lineage>
</organism>
<dbReference type="Proteomes" id="UP001178508">
    <property type="component" value="Chromosome 3"/>
</dbReference>
<sequence>MTHDVVWFRVVIKVWSAVVQSLTINQTLTSLPPRVEELWQQGGVGSGIKLEHFCVFPQVRFSVVLITGSQDGNEA</sequence>
<evidence type="ECO:0000313" key="2">
    <source>
        <dbReference type="EMBL" id="CAJ1053704.1"/>
    </source>
</evidence>
<gene>
    <name evidence="2" type="ORF">XNOV1_A001910</name>
</gene>